<evidence type="ECO:0000256" key="1">
    <source>
        <dbReference type="SAM" id="MobiDB-lite"/>
    </source>
</evidence>
<feature type="compositionally biased region" description="Polar residues" evidence="1">
    <location>
        <begin position="317"/>
        <end position="348"/>
    </location>
</feature>
<feature type="region of interest" description="Disordered" evidence="1">
    <location>
        <begin position="740"/>
        <end position="773"/>
    </location>
</feature>
<gene>
    <name evidence="2" type="ORF">F2Q69_00022904</name>
</gene>
<feature type="compositionally biased region" description="Polar residues" evidence="1">
    <location>
        <begin position="414"/>
        <end position="424"/>
    </location>
</feature>
<proteinExistence type="predicted"/>
<dbReference type="AlphaFoldDB" id="A0A8S9QPI5"/>
<feature type="region of interest" description="Disordered" evidence="1">
    <location>
        <begin position="788"/>
        <end position="850"/>
    </location>
</feature>
<comment type="caution">
    <text evidence="2">The sequence shown here is derived from an EMBL/GenBank/DDBJ whole genome shotgun (WGS) entry which is preliminary data.</text>
</comment>
<evidence type="ECO:0000313" key="2">
    <source>
        <dbReference type="EMBL" id="KAF3541783.1"/>
    </source>
</evidence>
<accession>A0A8S9QPI5</accession>
<sequence length="979" mass="110219">MKTSLESCGIWSNHVKGEPLKERAAEEDQTARVKSEDQLGLEDNTLIEQIEDVYGNKINLRRVYEVKKAICELKQGKGGFNQYLRKLQYLWSYLRVLRPHTLDPGVIQEWQEQDIVFSLLASMELSYGWLVELILKEDRLPDMEEMCVLVQRVQTVMKENKKITWSKESVQQKKGRWRRISKAQIRRGRCWKRSILSGYQDCCGPIKMGREAAQRSVMGECSYSALIGGSLDETMGLREQKEEGRADDPITRKEWGGRREPSNQAGEAGRTTALDHERGNGSESGEQEQNQNDSGHQNQEVTHEVENGAQPSGDGQGESTGSEESVAQSTGSEESMAQSIGSEESGAQSCEDGQEAQEEEQDDLTAALAIIQQQMQTQQQQMLQMQQTIQNQQQAAQEAAENAAREERGDDQQEVSYVNGQGWQLKNYHPNPNVRNNPQLFWPKQDKPADPAQSNQGQYAGYQKNYQPWNYVLSQPQNNPPQMQKHQNTQPATSAPVAVPQDETKVMWQQLLQGQQLQGKTLNQVDQLLKGNQSQVFIIEEAAPEKSAGDRRLMLKYQETISKSFSGLSKTNQLILHRVTKKESELPPADTPAAEKEREPTVGTNSPGPEQPAVAVRPIPEPVPAHEYTPKVPYPVPAKATRKDREEMKYRKMLEDLTVRLPLMDAIQMMPSTRSFMKGLIKGKISEESEFMTVSKECSAVLQNRQIKKRGDPDKAEAEQSVKNIDADGYAKTYGKNGWQLKNYHPNPNVRNNPQLFWPKQDKPADPAQSNQGQYAGYQKNYQPQTYVLSQPQNNPPQMQKHQNTQPATSAHKKESEQSPADTPAAEKEREPTVGTNSPGPEQPAKAVRPIPEPVPAHEYTPKVPYPVPAKATCKDREEMKCRKMLEDLTVRLPLMDAIQMMPFMRSFMMGLISEKISEESEFMTVSKEAEAEQSVENIDADMYAKMLDSARSMGRMVASLSLGEESNKDENTPTGATP</sequence>
<protein>
    <submittedName>
        <fullName evidence="2">Uncharacterized protein</fullName>
    </submittedName>
</protein>
<evidence type="ECO:0000313" key="3">
    <source>
        <dbReference type="Proteomes" id="UP000712600"/>
    </source>
</evidence>
<dbReference type="EMBL" id="QGKX02001290">
    <property type="protein sequence ID" value="KAF3541783.1"/>
    <property type="molecule type" value="Genomic_DNA"/>
</dbReference>
<feature type="region of interest" description="Disordered" evidence="1">
    <location>
        <begin position="474"/>
        <end position="493"/>
    </location>
</feature>
<feature type="region of interest" description="Disordered" evidence="1">
    <location>
        <begin position="960"/>
        <end position="979"/>
    </location>
</feature>
<feature type="region of interest" description="Disordered" evidence="1">
    <location>
        <begin position="238"/>
        <end position="365"/>
    </location>
</feature>
<feature type="compositionally biased region" description="Polar residues" evidence="1">
    <location>
        <begin position="281"/>
        <end position="300"/>
    </location>
</feature>
<feature type="compositionally biased region" description="Basic and acidic residues" evidence="1">
    <location>
        <begin position="238"/>
        <end position="261"/>
    </location>
</feature>
<feature type="compositionally biased region" description="Acidic residues" evidence="1">
    <location>
        <begin position="352"/>
        <end position="363"/>
    </location>
</feature>
<feature type="region of interest" description="Disordered" evidence="1">
    <location>
        <begin position="580"/>
        <end position="615"/>
    </location>
</feature>
<organism evidence="2 3">
    <name type="scientific">Brassica cretica</name>
    <name type="common">Mustard</name>
    <dbReference type="NCBI Taxonomy" id="69181"/>
    <lineage>
        <taxon>Eukaryota</taxon>
        <taxon>Viridiplantae</taxon>
        <taxon>Streptophyta</taxon>
        <taxon>Embryophyta</taxon>
        <taxon>Tracheophyta</taxon>
        <taxon>Spermatophyta</taxon>
        <taxon>Magnoliopsida</taxon>
        <taxon>eudicotyledons</taxon>
        <taxon>Gunneridae</taxon>
        <taxon>Pentapetalae</taxon>
        <taxon>rosids</taxon>
        <taxon>malvids</taxon>
        <taxon>Brassicales</taxon>
        <taxon>Brassicaceae</taxon>
        <taxon>Brassiceae</taxon>
        <taxon>Brassica</taxon>
    </lineage>
</organism>
<name>A0A8S9QPI5_BRACR</name>
<feature type="region of interest" description="Disordered" evidence="1">
    <location>
        <begin position="394"/>
        <end position="457"/>
    </location>
</feature>
<dbReference type="Proteomes" id="UP000712600">
    <property type="component" value="Unassembled WGS sequence"/>
</dbReference>
<reference evidence="2" key="1">
    <citation type="submission" date="2019-12" db="EMBL/GenBank/DDBJ databases">
        <title>Genome sequencing and annotation of Brassica cretica.</title>
        <authorList>
            <person name="Studholme D.J."/>
            <person name="Sarris P."/>
        </authorList>
    </citation>
    <scope>NUCLEOTIDE SEQUENCE</scope>
    <source>
        <strain evidence="2">PFS-109/04</strain>
        <tissue evidence="2">Leaf</tissue>
    </source>
</reference>
<feature type="compositionally biased region" description="Polar residues" evidence="1">
    <location>
        <begin position="788"/>
        <end position="809"/>
    </location>
</feature>